<keyword evidence="2" id="KW-1185">Reference proteome</keyword>
<reference evidence="1" key="2">
    <citation type="submission" date="2023-02" db="EMBL/GenBank/DDBJ databases">
        <authorList>
            <person name="Swenson N.G."/>
            <person name="Wegrzyn J.L."/>
            <person name="Mcevoy S.L."/>
        </authorList>
    </citation>
    <scope>NUCLEOTIDE SEQUENCE</scope>
    <source>
        <strain evidence="1">91603</strain>
        <tissue evidence="1">Leaf</tissue>
    </source>
</reference>
<proteinExistence type="predicted"/>
<dbReference type="Proteomes" id="UP001064489">
    <property type="component" value="Chromosome 8"/>
</dbReference>
<name>A0AAD5ISB3_ACENE</name>
<accession>A0AAD5ISB3</accession>
<evidence type="ECO:0000313" key="1">
    <source>
        <dbReference type="EMBL" id="KAI9175061.1"/>
    </source>
</evidence>
<organism evidence="1 2">
    <name type="scientific">Acer negundo</name>
    <name type="common">Box elder</name>
    <dbReference type="NCBI Taxonomy" id="4023"/>
    <lineage>
        <taxon>Eukaryota</taxon>
        <taxon>Viridiplantae</taxon>
        <taxon>Streptophyta</taxon>
        <taxon>Embryophyta</taxon>
        <taxon>Tracheophyta</taxon>
        <taxon>Spermatophyta</taxon>
        <taxon>Magnoliopsida</taxon>
        <taxon>eudicotyledons</taxon>
        <taxon>Gunneridae</taxon>
        <taxon>Pentapetalae</taxon>
        <taxon>rosids</taxon>
        <taxon>malvids</taxon>
        <taxon>Sapindales</taxon>
        <taxon>Sapindaceae</taxon>
        <taxon>Hippocastanoideae</taxon>
        <taxon>Acereae</taxon>
        <taxon>Acer</taxon>
    </lineage>
</organism>
<dbReference type="AlphaFoldDB" id="A0AAD5ISB3"/>
<sequence>MRDILYFYMQKSQGLSRVKILSGECGVEMDPTVCGRAGYGLEKVEDDDDNEMWEEWFDGKGNGKIMLDPLFNKAEEIVKVKVMVYEM</sequence>
<comment type="caution">
    <text evidence="1">The sequence shown here is derived from an EMBL/GenBank/DDBJ whole genome shotgun (WGS) entry which is preliminary data.</text>
</comment>
<evidence type="ECO:0000313" key="2">
    <source>
        <dbReference type="Proteomes" id="UP001064489"/>
    </source>
</evidence>
<reference evidence="1" key="1">
    <citation type="journal article" date="2022" name="Plant J.">
        <title>Strategies of tolerance reflected in two North American maple genomes.</title>
        <authorList>
            <person name="McEvoy S.L."/>
            <person name="Sezen U.U."/>
            <person name="Trouern-Trend A."/>
            <person name="McMahon S.M."/>
            <person name="Schaberg P.G."/>
            <person name="Yang J."/>
            <person name="Wegrzyn J.L."/>
            <person name="Swenson N.G."/>
        </authorList>
    </citation>
    <scope>NUCLEOTIDE SEQUENCE</scope>
    <source>
        <strain evidence="1">91603</strain>
    </source>
</reference>
<gene>
    <name evidence="1" type="ORF">LWI28_026802</name>
</gene>
<protein>
    <submittedName>
        <fullName evidence="1">Uncharacterized protein</fullName>
    </submittedName>
</protein>
<dbReference type="EMBL" id="JAJSOW010000103">
    <property type="protein sequence ID" value="KAI9175061.1"/>
    <property type="molecule type" value="Genomic_DNA"/>
</dbReference>